<accession>A0A9J5Y5H1</accession>
<proteinExistence type="predicted"/>
<reference evidence="2 3" key="1">
    <citation type="submission" date="2020-09" db="EMBL/GenBank/DDBJ databases">
        <title>De no assembly of potato wild relative species, Solanum commersonii.</title>
        <authorList>
            <person name="Cho K."/>
        </authorList>
    </citation>
    <scope>NUCLEOTIDE SEQUENCE [LARGE SCALE GENOMIC DNA]</scope>
    <source>
        <strain evidence="2">LZ3.2</strain>
        <tissue evidence="2">Leaf</tissue>
    </source>
</reference>
<dbReference type="Proteomes" id="UP000824120">
    <property type="component" value="Chromosome 7"/>
</dbReference>
<feature type="region of interest" description="Disordered" evidence="1">
    <location>
        <begin position="13"/>
        <end position="36"/>
    </location>
</feature>
<dbReference type="EMBL" id="JACXVP010000007">
    <property type="protein sequence ID" value="KAG5595266.1"/>
    <property type="molecule type" value="Genomic_DNA"/>
</dbReference>
<sequence>SVIRQKDSHITNLPSLFSQPHRGARFSSPKQFSDSPTRLASLSATRFGVLEFESVFLISLDHLQIWKKHIARKKAAIEPDFPEPEDEQPLINQRDALRARSHPTTTSTPSVATPPTTNSVPAQGSSVTPARPIVHPPRLLNRLKGDG</sequence>
<name>A0A9J5Y5H1_SOLCO</name>
<keyword evidence="3" id="KW-1185">Reference proteome</keyword>
<organism evidence="2 3">
    <name type="scientific">Solanum commersonii</name>
    <name type="common">Commerson's wild potato</name>
    <name type="synonym">Commerson's nightshade</name>
    <dbReference type="NCBI Taxonomy" id="4109"/>
    <lineage>
        <taxon>Eukaryota</taxon>
        <taxon>Viridiplantae</taxon>
        <taxon>Streptophyta</taxon>
        <taxon>Embryophyta</taxon>
        <taxon>Tracheophyta</taxon>
        <taxon>Spermatophyta</taxon>
        <taxon>Magnoliopsida</taxon>
        <taxon>eudicotyledons</taxon>
        <taxon>Gunneridae</taxon>
        <taxon>Pentapetalae</taxon>
        <taxon>asterids</taxon>
        <taxon>lamiids</taxon>
        <taxon>Solanales</taxon>
        <taxon>Solanaceae</taxon>
        <taxon>Solanoideae</taxon>
        <taxon>Solaneae</taxon>
        <taxon>Solanum</taxon>
    </lineage>
</organism>
<feature type="non-terminal residue" evidence="2">
    <location>
        <position position="147"/>
    </location>
</feature>
<gene>
    <name evidence="2" type="ORF">H5410_036498</name>
</gene>
<evidence type="ECO:0000313" key="3">
    <source>
        <dbReference type="Proteomes" id="UP000824120"/>
    </source>
</evidence>
<comment type="caution">
    <text evidence="2">The sequence shown here is derived from an EMBL/GenBank/DDBJ whole genome shotgun (WGS) entry which is preliminary data.</text>
</comment>
<feature type="compositionally biased region" description="Low complexity" evidence="1">
    <location>
        <begin position="103"/>
        <end position="122"/>
    </location>
</feature>
<evidence type="ECO:0000313" key="2">
    <source>
        <dbReference type="EMBL" id="KAG5595266.1"/>
    </source>
</evidence>
<evidence type="ECO:0000256" key="1">
    <source>
        <dbReference type="SAM" id="MobiDB-lite"/>
    </source>
</evidence>
<dbReference type="AlphaFoldDB" id="A0A9J5Y5H1"/>
<protein>
    <submittedName>
        <fullName evidence="2">Uncharacterized protein</fullName>
    </submittedName>
</protein>
<feature type="region of interest" description="Disordered" evidence="1">
    <location>
        <begin position="77"/>
        <end position="147"/>
    </location>
</feature>